<evidence type="ECO:0000313" key="1">
    <source>
        <dbReference type="Ensembl" id="ENSCSAVP00000010335.1"/>
    </source>
</evidence>
<dbReference type="PANTHER" id="PTHR47500">
    <property type="entry name" value="EF-HAND CALCIUM-BINDING DOMAIN-CONTAINING PROTEIN"/>
    <property type="match status" value="1"/>
</dbReference>
<dbReference type="GO" id="GO:0005509">
    <property type="term" value="F:calcium ion binding"/>
    <property type="evidence" value="ECO:0007669"/>
    <property type="project" value="InterPro"/>
</dbReference>
<dbReference type="GeneTree" id="ENSGT00940000172582"/>
<dbReference type="Ensembl" id="ENSCSAVT00000010460.1">
    <property type="protein sequence ID" value="ENSCSAVP00000010335.1"/>
    <property type="gene ID" value="ENSCSAVG00000006086.1"/>
</dbReference>
<proteinExistence type="predicted"/>
<dbReference type="HOGENOM" id="CLU_2256103_0_0_1"/>
<name>H2YYC4_CIOSA</name>
<organism evidence="1 2">
    <name type="scientific">Ciona savignyi</name>
    <name type="common">Pacific transparent sea squirt</name>
    <dbReference type="NCBI Taxonomy" id="51511"/>
    <lineage>
        <taxon>Eukaryota</taxon>
        <taxon>Metazoa</taxon>
        <taxon>Chordata</taxon>
        <taxon>Tunicata</taxon>
        <taxon>Ascidiacea</taxon>
        <taxon>Phlebobranchia</taxon>
        <taxon>Cionidae</taxon>
        <taxon>Ciona</taxon>
    </lineage>
</organism>
<evidence type="ECO:0000313" key="2">
    <source>
        <dbReference type="Proteomes" id="UP000007875"/>
    </source>
</evidence>
<reference evidence="1" key="2">
    <citation type="submission" date="2025-08" db="UniProtKB">
        <authorList>
            <consortium name="Ensembl"/>
        </authorList>
    </citation>
    <scope>IDENTIFICATION</scope>
</reference>
<reference evidence="1" key="3">
    <citation type="submission" date="2025-09" db="UniProtKB">
        <authorList>
            <consortium name="Ensembl"/>
        </authorList>
    </citation>
    <scope>IDENTIFICATION</scope>
</reference>
<keyword evidence="2" id="KW-1185">Reference proteome</keyword>
<reference evidence="2" key="1">
    <citation type="submission" date="2003-08" db="EMBL/GenBank/DDBJ databases">
        <authorList>
            <person name="Birren B."/>
            <person name="Nusbaum C."/>
            <person name="Abebe A."/>
            <person name="Abouelleil A."/>
            <person name="Adekoya E."/>
            <person name="Ait-zahra M."/>
            <person name="Allen N."/>
            <person name="Allen T."/>
            <person name="An P."/>
            <person name="Anderson M."/>
            <person name="Anderson S."/>
            <person name="Arachchi H."/>
            <person name="Armbruster J."/>
            <person name="Bachantsang P."/>
            <person name="Baldwin J."/>
            <person name="Barry A."/>
            <person name="Bayul T."/>
            <person name="Blitshsteyn B."/>
            <person name="Bloom T."/>
            <person name="Blye J."/>
            <person name="Boguslavskiy L."/>
            <person name="Borowsky M."/>
            <person name="Boukhgalter B."/>
            <person name="Brunache A."/>
            <person name="Butler J."/>
            <person name="Calixte N."/>
            <person name="Calvo S."/>
            <person name="Camarata J."/>
            <person name="Campo K."/>
            <person name="Chang J."/>
            <person name="Cheshatsang Y."/>
            <person name="Citroen M."/>
            <person name="Collymore A."/>
            <person name="Considine T."/>
            <person name="Cook A."/>
            <person name="Cooke P."/>
            <person name="Corum B."/>
            <person name="Cuomo C."/>
            <person name="David R."/>
            <person name="Dawoe T."/>
            <person name="Degray S."/>
            <person name="Dodge S."/>
            <person name="Dooley K."/>
            <person name="Dorje P."/>
            <person name="Dorjee K."/>
            <person name="Dorris L."/>
            <person name="Duffey N."/>
            <person name="Dupes A."/>
            <person name="Elkins T."/>
            <person name="Engels R."/>
            <person name="Erickson J."/>
            <person name="Farina A."/>
            <person name="Faro S."/>
            <person name="Ferreira P."/>
            <person name="Fischer H."/>
            <person name="Fitzgerald M."/>
            <person name="Foley K."/>
            <person name="Gage D."/>
            <person name="Galagan J."/>
            <person name="Gearin G."/>
            <person name="Gnerre S."/>
            <person name="Gnirke A."/>
            <person name="Goyette A."/>
            <person name="Graham J."/>
            <person name="Grandbois E."/>
            <person name="Gyaltsen K."/>
            <person name="Hafez N."/>
            <person name="Hagopian D."/>
            <person name="Hagos B."/>
            <person name="Hall J."/>
            <person name="Hatcher B."/>
            <person name="Heller A."/>
            <person name="Higgins H."/>
            <person name="Honan T."/>
            <person name="Horn A."/>
            <person name="Houde N."/>
            <person name="Hughes L."/>
            <person name="Hulme W."/>
            <person name="Husby E."/>
            <person name="Iliev I."/>
            <person name="Jaffe D."/>
            <person name="Jones C."/>
            <person name="Kamal M."/>
            <person name="Kamat A."/>
            <person name="Kamvysselis M."/>
            <person name="Karlsson E."/>
            <person name="Kells C."/>
            <person name="Kieu A."/>
            <person name="Kisner P."/>
            <person name="Kodira C."/>
            <person name="Kulbokas E."/>
            <person name="Labutti K."/>
            <person name="Lama D."/>
            <person name="Landers T."/>
            <person name="Leger J."/>
            <person name="Levine S."/>
            <person name="Lewis D."/>
            <person name="Lewis T."/>
            <person name="Lindblad-toh K."/>
            <person name="Liu X."/>
            <person name="Lokyitsang T."/>
            <person name="Lokyitsang Y."/>
            <person name="Lucien O."/>
            <person name="Lui A."/>
            <person name="Ma L.J."/>
            <person name="Mabbitt R."/>
            <person name="Macdonald J."/>
            <person name="Maclean C."/>
            <person name="Major J."/>
            <person name="Manning J."/>
            <person name="Marabella R."/>
            <person name="Maru K."/>
            <person name="Matthews C."/>
            <person name="Mauceli E."/>
            <person name="Mccarthy M."/>
            <person name="Mcdonough S."/>
            <person name="Mcghee T."/>
            <person name="Meldrim J."/>
            <person name="Meneus L."/>
            <person name="Mesirov J."/>
            <person name="Mihalev A."/>
            <person name="Mihova T."/>
            <person name="Mikkelsen T."/>
            <person name="Mlenga V."/>
            <person name="Moru K."/>
            <person name="Mozes J."/>
            <person name="Mulrain L."/>
            <person name="Munson G."/>
            <person name="Naylor J."/>
            <person name="Newes C."/>
            <person name="Nguyen C."/>
            <person name="Nguyen N."/>
            <person name="Nguyen T."/>
            <person name="Nicol R."/>
            <person name="Nielsen C."/>
            <person name="Nizzari M."/>
            <person name="Norbu C."/>
            <person name="Norbu N."/>
            <person name="O'donnell P."/>
            <person name="Okoawo O."/>
            <person name="O'leary S."/>
            <person name="Omotosho B."/>
            <person name="O'neill K."/>
            <person name="Osman S."/>
            <person name="Parker S."/>
            <person name="Perrin D."/>
            <person name="Phunkhang P."/>
            <person name="Piqani B."/>
            <person name="Purcell S."/>
            <person name="Rachupka T."/>
            <person name="Ramasamy U."/>
            <person name="Rameau R."/>
            <person name="Ray V."/>
            <person name="Raymond C."/>
            <person name="Retta R."/>
            <person name="Richardson S."/>
            <person name="Rise C."/>
            <person name="Rodriguez J."/>
            <person name="Rogers J."/>
            <person name="Rogov P."/>
            <person name="Rutman M."/>
            <person name="Schupbach R."/>
            <person name="Seaman C."/>
            <person name="Settipalli S."/>
            <person name="Sharpe T."/>
            <person name="Sheridan J."/>
            <person name="Sherpa N."/>
            <person name="Shi J."/>
            <person name="Smirnov S."/>
            <person name="Smith C."/>
            <person name="Sougnez C."/>
            <person name="Spencer B."/>
            <person name="Stalker J."/>
            <person name="Stange-thomann N."/>
            <person name="Stavropoulos S."/>
            <person name="Stetson K."/>
            <person name="Stone C."/>
            <person name="Stone S."/>
            <person name="Stubbs M."/>
            <person name="Talamas J."/>
            <person name="Tchuinga P."/>
            <person name="Tenzing P."/>
            <person name="Tesfaye S."/>
            <person name="Theodore J."/>
            <person name="Thoulutsang Y."/>
            <person name="Topham K."/>
            <person name="Towey S."/>
            <person name="Tsamla T."/>
            <person name="Tsomo N."/>
            <person name="Vallee D."/>
            <person name="Vassiliev H."/>
            <person name="Venkataraman V."/>
            <person name="Vinson J."/>
            <person name="Vo A."/>
            <person name="Wade C."/>
            <person name="Wang S."/>
            <person name="Wangchuk T."/>
            <person name="Wangdi T."/>
            <person name="Whittaker C."/>
            <person name="Wilkinson J."/>
            <person name="Wu Y."/>
            <person name="Wyman D."/>
            <person name="Yadav S."/>
            <person name="Yang S."/>
            <person name="Yang X."/>
            <person name="Yeager S."/>
            <person name="Yee E."/>
            <person name="Young G."/>
            <person name="Zainoun J."/>
            <person name="Zembeck L."/>
            <person name="Zimmer A."/>
            <person name="Zody M."/>
            <person name="Lander E."/>
        </authorList>
    </citation>
    <scope>NUCLEOTIDE SEQUENCE [LARGE SCALE GENOMIC DNA]</scope>
</reference>
<sequence length="104" mass="11831">MHAAHVVHHYANGARSLGLTEKEIFNQIETIKQLAQNEGDDKKRNSPYAHPIQLILTPISTNKSNRNMQKQPGWSTPHIAAYGVRLPRIDIPESKTFENVHDIR</sequence>
<dbReference type="AlphaFoldDB" id="H2YYC4"/>
<dbReference type="Proteomes" id="UP000007875">
    <property type="component" value="Unassembled WGS sequence"/>
</dbReference>
<protein>
    <submittedName>
        <fullName evidence="1">Uncharacterized protein</fullName>
    </submittedName>
</protein>
<dbReference type="InterPro" id="IPR043520">
    <property type="entry name" value="SPT21"/>
</dbReference>
<accession>H2YYC4</accession>
<dbReference type="PANTHER" id="PTHR47500:SF3">
    <property type="entry name" value="EF-HAND DOMAIN-CONTAINING PROTEIN"/>
    <property type="match status" value="1"/>
</dbReference>